<gene>
    <name evidence="10" type="ORF">EV137_0716</name>
</gene>
<evidence type="ECO:0000256" key="7">
    <source>
        <dbReference type="SAM" id="Phobius"/>
    </source>
</evidence>
<feature type="transmembrane region" description="Helical" evidence="7">
    <location>
        <begin position="841"/>
        <end position="864"/>
    </location>
</feature>
<feature type="transmembrane region" description="Helical" evidence="7">
    <location>
        <begin position="784"/>
        <end position="804"/>
    </location>
</feature>
<dbReference type="Pfam" id="PF02397">
    <property type="entry name" value="Bac_transf"/>
    <property type="match status" value="1"/>
</dbReference>
<evidence type="ECO:0000256" key="1">
    <source>
        <dbReference type="ARBA" id="ARBA00004141"/>
    </source>
</evidence>
<feature type="transmembrane region" description="Helical" evidence="7">
    <location>
        <begin position="51"/>
        <end position="70"/>
    </location>
</feature>
<name>A0ABY2FK15_9ACTN</name>
<accession>A0ABY2FK15</accession>
<comment type="similarity">
    <text evidence="2">Belongs to the bacterial sugar transferase family.</text>
</comment>
<keyword evidence="4 7" id="KW-0812">Transmembrane</keyword>
<dbReference type="SUPFAM" id="SSF52540">
    <property type="entry name" value="P-loop containing nucleoside triphosphate hydrolases"/>
    <property type="match status" value="1"/>
</dbReference>
<feature type="transmembrane region" description="Helical" evidence="7">
    <location>
        <begin position="750"/>
        <end position="772"/>
    </location>
</feature>
<comment type="subcellular location">
    <subcellularLocation>
        <location evidence="1">Membrane</location>
        <topology evidence="1">Multi-pass membrane protein</topology>
    </subcellularLocation>
</comment>
<keyword evidence="5 7" id="KW-1133">Transmembrane helix</keyword>
<feature type="domain" description="Bacterial sugar transferase" evidence="8">
    <location>
        <begin position="1016"/>
        <end position="1202"/>
    </location>
</feature>
<dbReference type="NCBIfam" id="TIGR03025">
    <property type="entry name" value="EPS_sugtrans"/>
    <property type="match status" value="1"/>
</dbReference>
<evidence type="ECO:0000256" key="3">
    <source>
        <dbReference type="ARBA" id="ARBA00022679"/>
    </source>
</evidence>
<dbReference type="Proteomes" id="UP000295060">
    <property type="component" value="Unassembled WGS sequence"/>
</dbReference>
<dbReference type="PANTHER" id="PTHR30576">
    <property type="entry name" value="COLANIC BIOSYNTHESIS UDP-GLUCOSE LIPID CARRIER TRANSFERASE"/>
    <property type="match status" value="1"/>
</dbReference>
<protein>
    <submittedName>
        <fullName evidence="10">Exopolysaccharide biosynthesis polyprenyl glycosylphosphotransferase</fullName>
    </submittedName>
</protein>
<dbReference type="InterPro" id="IPR041664">
    <property type="entry name" value="AAA_16"/>
</dbReference>
<feature type="domain" description="Orc1-like AAA ATPase" evidence="9">
    <location>
        <begin position="107"/>
        <end position="230"/>
    </location>
</feature>
<dbReference type="InterPro" id="IPR003362">
    <property type="entry name" value="Bact_transf"/>
</dbReference>
<dbReference type="InterPro" id="IPR027417">
    <property type="entry name" value="P-loop_NTPase"/>
</dbReference>
<sequence length="1208" mass="132068">MWKRAYGIRARWIWLVFAALGVVAISSRWWAPAVGTYFGADVSTRDQLSSPYGLAVGFASLVVAIVVPILQARQSRALAHELSTGHSAAAAPGFNSLRPPDVTTAAPVYGRDYLLEALVDLYSWRNRAGPRTRVLSGMPGCGKTAIALRVANRVTQRGVQVWWISAADEAGLQTGLRQLAQLLAGELDVPAHDLDRQWTTDAPDVLWRLLNAYRGSPWMLVIDNADDIDALAPPGELPAGGRGWLRPVMSRRGAVLVTTRDRRPHVWSSWTQLEEIEELPPGVGARLLLRAAGDSAGSHEEAAALSERLGGLPLALTVVGRHLSEAISVPLPGGITTFAGYRAALDSEPLANPAARGVMNRAFALSIRQLEDRGYTNARILLRLLSVLADAPLPYFLILDPAAMWESSLFKDIDVQKLRGLLQALSGQSLLELSSDTRDSQPAWSVSTLRLHPLLRDANLHAIDREQQTGELLRIASKLLDLATGRMDHQVSERSAWPTWQALAPHTMHVLMELTRSESIEMQSLTHAARAALRATDYLAATGLASASLTQARTIESAIAALDSKSAVLLSARAKVAELLGQGGEIQAALDQFTVLVPIFGRVLGEEHPETLTCRANLADYVGRAGEPGDARDRFAVLVPTFGRVLGEEHPETLTCRANLAYFTAQMGESDAASDLYRQLLPIQERILGEDHPATMRTVARLATLLAPEGEQTKSQEIPARERPIWVVPEEVPAVVPLSRRRVEPRWISIYRWTALGGDLIAALIGVCIPFIVQLSPQPYAVRLLVAGLLPLIWVAAIGVAKGYQSRLFGTGPEEFRSVLLAGVGVLAILAVTAYTSRSDVAHGFVELSVPAMMFMSLILRYSLHLDLSRRRYQGRRMRRVLVVGHESQVTLLRRYLEARPADGYLVVAACHPRGEPASRRSLAGLSGSRGDDDSDVIAAVDRCAAEVVVVAADPELGAQSLRRISWALEQRGVELIVSPGIVEVAGPRISIRPVAGMSLLHLERPSVSGGPLFLKSVFDRIVAALMLVVLLPLILVVALVVRFSSRGPTFYRDTRIGFAGQAFSMVKFRTMYVDAGRRLGRDHAPSENSVLFKLREDPRITLVGRVLRRYSIDELPQLLNVLRGEMSMVGPRPPRPEEAAIYGTDVNRRLLVKPGLTGLWQVSGRSDLSWEESVNLDLRYVDNWSLVLDLLIMWKTLRAVIGNDGAY</sequence>
<reference evidence="10 11" key="1">
    <citation type="submission" date="2019-03" db="EMBL/GenBank/DDBJ databases">
        <title>Genomic Encyclopedia of Type Strains, Phase III (KMG-III): the genomes of soil and plant-associated and newly described type strains.</title>
        <authorList>
            <person name="Whitman W."/>
        </authorList>
    </citation>
    <scope>NUCLEOTIDE SEQUENCE [LARGE SCALE GENOMIC DNA]</scope>
    <source>
        <strain evidence="10 11">VKMAc-2574</strain>
    </source>
</reference>
<dbReference type="EMBL" id="SODU01000001">
    <property type="protein sequence ID" value="TDW93436.1"/>
    <property type="molecule type" value="Genomic_DNA"/>
</dbReference>
<evidence type="ECO:0000259" key="8">
    <source>
        <dbReference type="Pfam" id="PF02397"/>
    </source>
</evidence>
<evidence type="ECO:0000259" key="9">
    <source>
        <dbReference type="Pfam" id="PF13191"/>
    </source>
</evidence>
<keyword evidence="3" id="KW-0808">Transferase</keyword>
<dbReference type="Gene3D" id="1.25.40.10">
    <property type="entry name" value="Tetratricopeptide repeat domain"/>
    <property type="match status" value="1"/>
</dbReference>
<evidence type="ECO:0000256" key="5">
    <source>
        <dbReference type="ARBA" id="ARBA00022989"/>
    </source>
</evidence>
<organism evidence="10 11">
    <name type="scientific">Kribbella pratensis</name>
    <dbReference type="NCBI Taxonomy" id="2512112"/>
    <lineage>
        <taxon>Bacteria</taxon>
        <taxon>Bacillati</taxon>
        <taxon>Actinomycetota</taxon>
        <taxon>Actinomycetes</taxon>
        <taxon>Propionibacteriales</taxon>
        <taxon>Kribbellaceae</taxon>
        <taxon>Kribbella</taxon>
    </lineage>
</organism>
<dbReference type="InterPro" id="IPR017475">
    <property type="entry name" value="EPS_sugar_tfrase"/>
</dbReference>
<feature type="transmembrane region" description="Helical" evidence="7">
    <location>
        <begin position="1022"/>
        <end position="1042"/>
    </location>
</feature>
<feature type="transmembrane region" description="Helical" evidence="7">
    <location>
        <begin position="816"/>
        <end position="835"/>
    </location>
</feature>
<dbReference type="InterPro" id="IPR011990">
    <property type="entry name" value="TPR-like_helical_dom_sf"/>
</dbReference>
<feature type="transmembrane region" description="Helical" evidence="7">
    <location>
        <begin position="12"/>
        <end position="31"/>
    </location>
</feature>
<dbReference type="PANTHER" id="PTHR30576:SF10">
    <property type="entry name" value="SLL5057 PROTEIN"/>
    <property type="match status" value="1"/>
</dbReference>
<dbReference type="SUPFAM" id="SSF48452">
    <property type="entry name" value="TPR-like"/>
    <property type="match status" value="1"/>
</dbReference>
<keyword evidence="11" id="KW-1185">Reference proteome</keyword>
<comment type="caution">
    <text evidence="10">The sequence shown here is derived from an EMBL/GenBank/DDBJ whole genome shotgun (WGS) entry which is preliminary data.</text>
</comment>
<evidence type="ECO:0000256" key="2">
    <source>
        <dbReference type="ARBA" id="ARBA00006464"/>
    </source>
</evidence>
<proteinExistence type="inferred from homology"/>
<evidence type="ECO:0000313" key="10">
    <source>
        <dbReference type="EMBL" id="TDW93436.1"/>
    </source>
</evidence>
<evidence type="ECO:0000256" key="6">
    <source>
        <dbReference type="ARBA" id="ARBA00023136"/>
    </source>
</evidence>
<evidence type="ECO:0000256" key="4">
    <source>
        <dbReference type="ARBA" id="ARBA00022692"/>
    </source>
</evidence>
<dbReference type="Pfam" id="PF13374">
    <property type="entry name" value="TPR_10"/>
    <property type="match status" value="1"/>
</dbReference>
<dbReference type="PRINTS" id="PR00364">
    <property type="entry name" value="DISEASERSIST"/>
</dbReference>
<keyword evidence="6 7" id="KW-0472">Membrane</keyword>
<evidence type="ECO:0000313" key="11">
    <source>
        <dbReference type="Proteomes" id="UP000295060"/>
    </source>
</evidence>
<dbReference type="Gene3D" id="3.40.50.300">
    <property type="entry name" value="P-loop containing nucleotide triphosphate hydrolases"/>
    <property type="match status" value="1"/>
</dbReference>
<dbReference type="Pfam" id="PF13191">
    <property type="entry name" value="AAA_16"/>
    <property type="match status" value="1"/>
</dbReference>